<evidence type="ECO:0000313" key="4">
    <source>
        <dbReference type="EMBL" id="MFD1549505.1"/>
    </source>
</evidence>
<gene>
    <name evidence="4" type="ORF">ACFQ5T_07320</name>
</gene>
<dbReference type="RefSeq" id="WP_125701086.1">
    <property type="nucleotide sequence ID" value="NZ_JBHTOM010000008.1"/>
</dbReference>
<accession>A0ABW4H3X8</accession>
<sequence length="221" mass="25053">MIDKEERKLQMIMSVQENVIVHGFAGIKVDELAKIMHVSRAKLYQYFGSKDGVITAMVQRYLDFVADLRVPTDIAEPTAFAAALPKVFTANIAYLGTTTTVFLRDLKQDYPVLYQQFMRVRHDYSQRLQQFYQDGQAVGCFSATLLPQLMVLQDQQIIPAMLTREFLLSSDQTVAGLITGYFDQVVQEIVVPAHQAAVHQAVAPNQFDRVVATYSRLLMLR</sequence>
<keyword evidence="5" id="KW-1185">Reference proteome</keyword>
<dbReference type="PROSITE" id="PS50977">
    <property type="entry name" value="HTH_TETR_2"/>
    <property type="match status" value="1"/>
</dbReference>
<dbReference type="Pfam" id="PF00440">
    <property type="entry name" value="TetR_N"/>
    <property type="match status" value="1"/>
</dbReference>
<evidence type="ECO:0000256" key="2">
    <source>
        <dbReference type="PROSITE-ProRule" id="PRU00335"/>
    </source>
</evidence>
<dbReference type="EMBL" id="JBHTOM010000008">
    <property type="protein sequence ID" value="MFD1549505.1"/>
    <property type="molecule type" value="Genomic_DNA"/>
</dbReference>
<proteinExistence type="predicted"/>
<reference evidence="5" key="1">
    <citation type="journal article" date="2019" name="Int. J. Syst. Evol. Microbiol.">
        <title>The Global Catalogue of Microorganisms (GCM) 10K type strain sequencing project: providing services to taxonomists for standard genome sequencing and annotation.</title>
        <authorList>
            <consortium name="The Broad Institute Genomics Platform"/>
            <consortium name="The Broad Institute Genome Sequencing Center for Infectious Disease"/>
            <person name="Wu L."/>
            <person name="Ma J."/>
        </authorList>
    </citation>
    <scope>NUCLEOTIDE SEQUENCE [LARGE SCALE GENOMIC DNA]</scope>
    <source>
        <strain evidence="5">CCM 8906</strain>
    </source>
</reference>
<evidence type="ECO:0000313" key="5">
    <source>
        <dbReference type="Proteomes" id="UP001597195"/>
    </source>
</evidence>
<dbReference type="SUPFAM" id="SSF46689">
    <property type="entry name" value="Homeodomain-like"/>
    <property type="match status" value="1"/>
</dbReference>
<comment type="caution">
    <text evidence="4">The sequence shown here is derived from an EMBL/GenBank/DDBJ whole genome shotgun (WGS) entry which is preliminary data.</text>
</comment>
<dbReference type="Gene3D" id="1.10.357.10">
    <property type="entry name" value="Tetracycline Repressor, domain 2"/>
    <property type="match status" value="1"/>
</dbReference>
<evidence type="ECO:0000259" key="3">
    <source>
        <dbReference type="PROSITE" id="PS50977"/>
    </source>
</evidence>
<dbReference type="Proteomes" id="UP001597195">
    <property type="component" value="Unassembled WGS sequence"/>
</dbReference>
<organism evidence="4 5">
    <name type="scientific">Levilactobacillus fuyuanensis</name>
    <dbReference type="NCBI Taxonomy" id="2486022"/>
    <lineage>
        <taxon>Bacteria</taxon>
        <taxon>Bacillati</taxon>
        <taxon>Bacillota</taxon>
        <taxon>Bacilli</taxon>
        <taxon>Lactobacillales</taxon>
        <taxon>Lactobacillaceae</taxon>
        <taxon>Levilactobacillus</taxon>
    </lineage>
</organism>
<feature type="domain" description="HTH tetR-type" evidence="3">
    <location>
        <begin position="5"/>
        <end position="65"/>
    </location>
</feature>
<protein>
    <submittedName>
        <fullName evidence="4">TetR/AcrR family transcriptional regulator</fullName>
    </submittedName>
</protein>
<keyword evidence="1 2" id="KW-0238">DNA-binding</keyword>
<dbReference type="InterPro" id="IPR009057">
    <property type="entry name" value="Homeodomain-like_sf"/>
</dbReference>
<evidence type="ECO:0000256" key="1">
    <source>
        <dbReference type="ARBA" id="ARBA00023125"/>
    </source>
</evidence>
<dbReference type="InterPro" id="IPR001647">
    <property type="entry name" value="HTH_TetR"/>
</dbReference>
<name>A0ABW4H3X8_9LACO</name>
<feature type="DNA-binding region" description="H-T-H motif" evidence="2">
    <location>
        <begin position="28"/>
        <end position="47"/>
    </location>
</feature>